<evidence type="ECO:0000313" key="3">
    <source>
        <dbReference type="EMBL" id="KSV60657.1"/>
    </source>
</evidence>
<feature type="region of interest" description="Disordered" evidence="2">
    <location>
        <begin position="25"/>
        <end position="79"/>
    </location>
</feature>
<dbReference type="OrthoDB" id="1651736at2"/>
<comment type="similarity">
    <text evidence="1">Belongs to the bactofilin family.</text>
</comment>
<accession>A0A0V8QJE0</accession>
<dbReference type="STRING" id="290052.ASU35_00360"/>
<evidence type="ECO:0008006" key="5">
    <source>
        <dbReference type="Google" id="ProtNLM"/>
    </source>
</evidence>
<name>A0A0V8QJE0_9FIRM</name>
<sequence>MGFLKDLKEDWSQAVNELLPEDELLNNLEKNKEEETEEPGEDEISLEDEFFQALDRLDSEEESVEPEEEEAVEEEEDEELREIERMLREEEEEKWVEAEPLAQETKIEEIKNEPEEDIKMGEKEMYEDSNVEKDLLEQLMEEEQEVPAEKELVKEETLTPPESGENTTIITKGTTINGSISSDGSLEVFGTITGDIECLGKLSIVGTVSGSSTAKEIYVNTSRLEGNLNSQGSVKVGVGTIVVGDISGTSAVIAGAVKGEVDVNGPVIVDSTAIVKGNINAKSVQINNGAVLDGYCSLSYSDVDLDNFFSGEN</sequence>
<feature type="compositionally biased region" description="Acidic residues" evidence="2">
    <location>
        <begin position="34"/>
        <end position="50"/>
    </location>
</feature>
<dbReference type="AlphaFoldDB" id="A0A0V8QJE0"/>
<dbReference type="Pfam" id="PF04519">
    <property type="entry name" value="Bactofilin"/>
    <property type="match status" value="1"/>
</dbReference>
<dbReference type="InterPro" id="IPR007607">
    <property type="entry name" value="BacA/B"/>
</dbReference>
<evidence type="ECO:0000256" key="2">
    <source>
        <dbReference type="SAM" id="MobiDB-lite"/>
    </source>
</evidence>
<comment type="caution">
    <text evidence="3">The sequence shown here is derived from an EMBL/GenBank/DDBJ whole genome shotgun (WGS) entry which is preliminary data.</text>
</comment>
<dbReference type="EMBL" id="LNAM01000001">
    <property type="protein sequence ID" value="KSV60657.1"/>
    <property type="molecule type" value="Genomic_DNA"/>
</dbReference>
<dbReference type="PANTHER" id="PTHR35024">
    <property type="entry name" value="HYPOTHETICAL CYTOSOLIC PROTEIN"/>
    <property type="match status" value="1"/>
</dbReference>
<protein>
    <recommendedName>
        <fullName evidence="5">Cell shape determination protein CcmA</fullName>
    </recommendedName>
</protein>
<feature type="compositionally biased region" description="Acidic residues" evidence="2">
    <location>
        <begin position="58"/>
        <end position="79"/>
    </location>
</feature>
<reference evidence="3 4" key="1">
    <citation type="submission" date="2015-11" db="EMBL/GenBank/DDBJ databases">
        <title>Butyribacter intestini gen. nov., sp. nov., a butyric acid-producing bacterium of the family Lachnospiraceae isolated from the human faeces.</title>
        <authorList>
            <person name="Zou Y."/>
            <person name="Xue W."/>
            <person name="Luo G."/>
            <person name="Lv M."/>
        </authorList>
    </citation>
    <scope>NUCLEOTIDE SEQUENCE [LARGE SCALE GENOMIC DNA]</scope>
    <source>
        <strain evidence="3 4">ACET-33324</strain>
    </source>
</reference>
<dbReference type="PANTHER" id="PTHR35024:SF4">
    <property type="entry name" value="POLYMER-FORMING CYTOSKELETAL PROTEIN"/>
    <property type="match status" value="1"/>
</dbReference>
<dbReference type="Proteomes" id="UP000054874">
    <property type="component" value="Unassembled WGS sequence"/>
</dbReference>
<organism evidence="3 4">
    <name type="scientific">Acetivibrio ethanolgignens</name>
    <dbReference type="NCBI Taxonomy" id="290052"/>
    <lineage>
        <taxon>Bacteria</taxon>
        <taxon>Bacillati</taxon>
        <taxon>Bacillota</taxon>
        <taxon>Clostridia</taxon>
        <taxon>Eubacteriales</taxon>
        <taxon>Oscillospiraceae</taxon>
        <taxon>Acetivibrio</taxon>
    </lineage>
</organism>
<keyword evidence="4" id="KW-1185">Reference proteome</keyword>
<gene>
    <name evidence="3" type="ORF">ASU35_00360</name>
</gene>
<evidence type="ECO:0000313" key="4">
    <source>
        <dbReference type="Proteomes" id="UP000054874"/>
    </source>
</evidence>
<feature type="compositionally biased region" description="Low complexity" evidence="2">
    <location>
        <begin position="166"/>
        <end position="176"/>
    </location>
</feature>
<feature type="compositionally biased region" description="Basic and acidic residues" evidence="2">
    <location>
        <begin position="147"/>
        <end position="157"/>
    </location>
</feature>
<dbReference type="RefSeq" id="WP_058351136.1">
    <property type="nucleotide sequence ID" value="NZ_CABMMD010000001.1"/>
</dbReference>
<proteinExistence type="inferred from homology"/>
<feature type="region of interest" description="Disordered" evidence="2">
    <location>
        <begin position="145"/>
        <end position="176"/>
    </location>
</feature>
<evidence type="ECO:0000256" key="1">
    <source>
        <dbReference type="ARBA" id="ARBA00044755"/>
    </source>
</evidence>